<organism evidence="16 17">
    <name type="scientific">Pyrocoelia pectoralis</name>
    <dbReference type="NCBI Taxonomy" id="417401"/>
    <lineage>
        <taxon>Eukaryota</taxon>
        <taxon>Metazoa</taxon>
        <taxon>Ecdysozoa</taxon>
        <taxon>Arthropoda</taxon>
        <taxon>Hexapoda</taxon>
        <taxon>Insecta</taxon>
        <taxon>Pterygota</taxon>
        <taxon>Neoptera</taxon>
        <taxon>Endopterygota</taxon>
        <taxon>Coleoptera</taxon>
        <taxon>Polyphaga</taxon>
        <taxon>Elateriformia</taxon>
        <taxon>Elateroidea</taxon>
        <taxon>Lampyridae</taxon>
        <taxon>Lampyrinae</taxon>
        <taxon>Pyrocoelia</taxon>
    </lineage>
</organism>
<evidence type="ECO:0000256" key="2">
    <source>
        <dbReference type="ARBA" id="ARBA00003690"/>
    </source>
</evidence>
<keyword evidence="6 14" id="KW-0349">Heme</keyword>
<comment type="caution">
    <text evidence="16">The sequence shown here is derived from an EMBL/GenBank/DDBJ whole genome shotgun (WGS) entry which is preliminary data.</text>
</comment>
<dbReference type="InterPro" id="IPR036396">
    <property type="entry name" value="Cyt_P450_sf"/>
</dbReference>
<keyword evidence="11 14" id="KW-0408">Iron</keyword>
<dbReference type="AlphaFoldDB" id="A0AAN7V8G6"/>
<gene>
    <name evidence="16" type="ORF">RI129_007660</name>
</gene>
<evidence type="ECO:0000256" key="12">
    <source>
        <dbReference type="ARBA" id="ARBA00023033"/>
    </source>
</evidence>
<comment type="function">
    <text evidence="2">May be involved in the metabolism of insect hormones and in the breakdown of synthetic insecticides.</text>
</comment>
<dbReference type="PANTHER" id="PTHR24292">
    <property type="entry name" value="CYTOCHROME P450"/>
    <property type="match status" value="1"/>
</dbReference>
<evidence type="ECO:0000256" key="11">
    <source>
        <dbReference type="ARBA" id="ARBA00023004"/>
    </source>
</evidence>
<keyword evidence="12 15" id="KW-0503">Monooxygenase</keyword>
<evidence type="ECO:0000256" key="1">
    <source>
        <dbReference type="ARBA" id="ARBA00001971"/>
    </source>
</evidence>
<keyword evidence="13" id="KW-0472">Membrane</keyword>
<dbReference type="InterPro" id="IPR050476">
    <property type="entry name" value="Insect_CytP450_Detox"/>
</dbReference>
<comment type="cofactor">
    <cofactor evidence="1 14">
        <name>heme</name>
        <dbReference type="ChEBI" id="CHEBI:30413"/>
    </cofactor>
</comment>
<keyword evidence="7 14" id="KW-0479">Metal-binding</keyword>
<evidence type="ECO:0000256" key="8">
    <source>
        <dbReference type="ARBA" id="ARBA00022824"/>
    </source>
</evidence>
<dbReference type="InterPro" id="IPR002403">
    <property type="entry name" value="Cyt_P450_E_grp-IV"/>
</dbReference>
<dbReference type="GO" id="GO:0020037">
    <property type="term" value="F:heme binding"/>
    <property type="evidence" value="ECO:0007669"/>
    <property type="project" value="InterPro"/>
</dbReference>
<dbReference type="PANTHER" id="PTHR24292:SF54">
    <property type="entry name" value="CYP9F3-RELATED"/>
    <property type="match status" value="1"/>
</dbReference>
<dbReference type="InterPro" id="IPR017972">
    <property type="entry name" value="Cyt_P450_CS"/>
</dbReference>
<dbReference type="FunFam" id="1.10.630.10:FF:000042">
    <property type="entry name" value="Cytochrome P450"/>
    <property type="match status" value="1"/>
</dbReference>
<dbReference type="PRINTS" id="PR00465">
    <property type="entry name" value="EP450IV"/>
</dbReference>
<reference evidence="16 17" key="1">
    <citation type="journal article" date="2024" name="Insects">
        <title>An Improved Chromosome-Level Genome Assembly of the Firefly Pyrocoelia pectoralis.</title>
        <authorList>
            <person name="Fu X."/>
            <person name="Meyer-Rochow V.B."/>
            <person name="Ballantyne L."/>
            <person name="Zhu X."/>
        </authorList>
    </citation>
    <scope>NUCLEOTIDE SEQUENCE [LARGE SCALE GENOMIC DNA]</scope>
    <source>
        <strain evidence="16">XCY_ONT2</strain>
    </source>
</reference>
<dbReference type="PROSITE" id="PS00086">
    <property type="entry name" value="CYTOCHROME_P450"/>
    <property type="match status" value="1"/>
</dbReference>
<accession>A0AAN7V8G6</accession>
<keyword evidence="8" id="KW-0256">Endoplasmic reticulum</keyword>
<evidence type="ECO:0000313" key="17">
    <source>
        <dbReference type="Proteomes" id="UP001329430"/>
    </source>
</evidence>
<dbReference type="GO" id="GO:0016705">
    <property type="term" value="F:oxidoreductase activity, acting on paired donors, with incorporation or reduction of molecular oxygen"/>
    <property type="evidence" value="ECO:0007669"/>
    <property type="project" value="InterPro"/>
</dbReference>
<dbReference type="EMBL" id="JAVRBK010000005">
    <property type="protein sequence ID" value="KAK5643815.1"/>
    <property type="molecule type" value="Genomic_DNA"/>
</dbReference>
<evidence type="ECO:0000256" key="9">
    <source>
        <dbReference type="ARBA" id="ARBA00022848"/>
    </source>
</evidence>
<evidence type="ECO:0000256" key="3">
    <source>
        <dbReference type="ARBA" id="ARBA00004174"/>
    </source>
</evidence>
<dbReference type="Proteomes" id="UP001329430">
    <property type="component" value="Chromosome 5"/>
</dbReference>
<keyword evidence="10 15" id="KW-0560">Oxidoreductase</keyword>
<dbReference type="Pfam" id="PF00067">
    <property type="entry name" value="p450"/>
    <property type="match status" value="1"/>
</dbReference>
<dbReference type="Gene3D" id="1.10.630.10">
    <property type="entry name" value="Cytochrome P450"/>
    <property type="match status" value="1"/>
</dbReference>
<evidence type="ECO:0008006" key="18">
    <source>
        <dbReference type="Google" id="ProtNLM"/>
    </source>
</evidence>
<dbReference type="GO" id="GO:0005506">
    <property type="term" value="F:iron ion binding"/>
    <property type="evidence" value="ECO:0007669"/>
    <property type="project" value="InterPro"/>
</dbReference>
<evidence type="ECO:0000256" key="4">
    <source>
        <dbReference type="ARBA" id="ARBA00004406"/>
    </source>
</evidence>
<sequence length="529" mass="61432">MLWLIPFVVLLSLLVLFYYKAIKPFSYWKDRGVPHKKPLPLIGNSAILIYKSKPFFEYVEDLYNDFPNERYYGIYQFSKPVIYVRDLDLIKSITVKDFDQFVDHNNFIVDNVDKLLSKNLINLKGQTWRDMRATLSPSFTSSKMKTMFLLFSECSQQFVEYFEKKKENVVTVEMKDICTRFTNDAIASTAFGFKCDSLKDETNEFYTMGKKATNVGGARLLLVVVLGLFPLLQKVIKFDIFPQSVSTFFRRVIKETIDSRENGKLIRHDMIHLLLEARKGKVSRDEPETAETEFAAVEESKIHHGKQPKLELTDEDITAQALIFFFGGFETSATLLSFMSYELAVNPEIQEKLQAEIDETLNECDGSLTYNALQTMKYMDMVVSETLRKWPPGFQLDRRCVKDYVVEPVKQHERAFTIKKGDMVVIPTIGIHRDPHYFENPNKFDPERFNDENKIKIKPYSYLPFGSGPRNCIASRFALLENKTLIFHLLSRFNVVVIDKTQIPLKLSKTRITLVSEKGIWLGLERRKK</sequence>
<dbReference type="InterPro" id="IPR001128">
    <property type="entry name" value="Cyt_P450"/>
</dbReference>
<evidence type="ECO:0000256" key="7">
    <source>
        <dbReference type="ARBA" id="ARBA00022723"/>
    </source>
</evidence>
<protein>
    <recommendedName>
        <fullName evidence="18">Cytochrome P450</fullName>
    </recommendedName>
</protein>
<dbReference type="CDD" id="cd11056">
    <property type="entry name" value="CYP6-like"/>
    <property type="match status" value="1"/>
</dbReference>
<keyword evidence="17" id="KW-1185">Reference proteome</keyword>
<dbReference type="PRINTS" id="PR00385">
    <property type="entry name" value="P450"/>
</dbReference>
<comment type="subcellular location">
    <subcellularLocation>
        <location evidence="4">Endoplasmic reticulum membrane</location>
        <topology evidence="4">Peripheral membrane protein</topology>
    </subcellularLocation>
    <subcellularLocation>
        <location evidence="3">Microsome membrane</location>
        <topology evidence="3">Peripheral membrane protein</topology>
    </subcellularLocation>
</comment>
<name>A0AAN7V8G6_9COLE</name>
<dbReference type="GO" id="GO:0004497">
    <property type="term" value="F:monooxygenase activity"/>
    <property type="evidence" value="ECO:0007669"/>
    <property type="project" value="UniProtKB-KW"/>
</dbReference>
<keyword evidence="9" id="KW-0492">Microsome</keyword>
<comment type="similarity">
    <text evidence="5 15">Belongs to the cytochrome P450 family.</text>
</comment>
<proteinExistence type="inferred from homology"/>
<evidence type="ECO:0000256" key="10">
    <source>
        <dbReference type="ARBA" id="ARBA00023002"/>
    </source>
</evidence>
<evidence type="ECO:0000256" key="13">
    <source>
        <dbReference type="ARBA" id="ARBA00023136"/>
    </source>
</evidence>
<evidence type="ECO:0000256" key="5">
    <source>
        <dbReference type="ARBA" id="ARBA00010617"/>
    </source>
</evidence>
<evidence type="ECO:0000256" key="6">
    <source>
        <dbReference type="ARBA" id="ARBA00022617"/>
    </source>
</evidence>
<evidence type="ECO:0000256" key="15">
    <source>
        <dbReference type="RuleBase" id="RU000461"/>
    </source>
</evidence>
<dbReference type="GO" id="GO:0005789">
    <property type="term" value="C:endoplasmic reticulum membrane"/>
    <property type="evidence" value="ECO:0007669"/>
    <property type="project" value="UniProtKB-SubCell"/>
</dbReference>
<dbReference type="SUPFAM" id="SSF48264">
    <property type="entry name" value="Cytochrome P450"/>
    <property type="match status" value="1"/>
</dbReference>
<evidence type="ECO:0000313" key="16">
    <source>
        <dbReference type="EMBL" id="KAK5643815.1"/>
    </source>
</evidence>
<feature type="binding site" description="axial binding residue" evidence="14">
    <location>
        <position position="472"/>
    </location>
    <ligand>
        <name>heme</name>
        <dbReference type="ChEBI" id="CHEBI:30413"/>
    </ligand>
    <ligandPart>
        <name>Fe</name>
        <dbReference type="ChEBI" id="CHEBI:18248"/>
    </ligandPart>
</feature>
<evidence type="ECO:0000256" key="14">
    <source>
        <dbReference type="PIRSR" id="PIRSR602403-1"/>
    </source>
</evidence>